<name>A0A9P7XPV9_9FUNG</name>
<evidence type="ECO:0000313" key="2">
    <source>
        <dbReference type="Proteomes" id="UP000707451"/>
    </source>
</evidence>
<accession>A0A9P7XPV9</accession>
<gene>
    <name evidence="1" type="ORF">KI688_002305</name>
</gene>
<proteinExistence type="predicted"/>
<comment type="caution">
    <text evidence="1">The sequence shown here is derived from an EMBL/GenBank/DDBJ whole genome shotgun (WGS) entry which is preliminary data.</text>
</comment>
<keyword evidence="2" id="KW-1185">Reference proteome</keyword>
<evidence type="ECO:0000313" key="1">
    <source>
        <dbReference type="EMBL" id="KAG9064986.1"/>
    </source>
</evidence>
<dbReference type="EMBL" id="JAHRHY010000012">
    <property type="protein sequence ID" value="KAG9064986.1"/>
    <property type="molecule type" value="Genomic_DNA"/>
</dbReference>
<protein>
    <submittedName>
        <fullName evidence="1">Uncharacterized protein</fullName>
    </submittedName>
</protein>
<organism evidence="1 2">
    <name type="scientific">Linnemannia hyalina</name>
    <dbReference type="NCBI Taxonomy" id="64524"/>
    <lineage>
        <taxon>Eukaryota</taxon>
        <taxon>Fungi</taxon>
        <taxon>Fungi incertae sedis</taxon>
        <taxon>Mucoromycota</taxon>
        <taxon>Mortierellomycotina</taxon>
        <taxon>Mortierellomycetes</taxon>
        <taxon>Mortierellales</taxon>
        <taxon>Mortierellaceae</taxon>
        <taxon>Linnemannia</taxon>
    </lineage>
</organism>
<dbReference type="OrthoDB" id="2386158at2759"/>
<sequence>MASPVAASPSQERVLHIPELLEAIGSHMVVRGLLASSWSEFFIATLWNTIGASLYAWLRILRGSENYRYPLNEDWLQCIFAKYGKHIRHLTIRWRILIGIAYLDRACTDLFNIRIMDIKQYRTYNLKDHREPNQVLNPSGFYVRRFPTQRHSHWVTGIVLIPELEGVFGPTAILLKSEERQKRD</sequence>
<dbReference type="AlphaFoldDB" id="A0A9P7XPV9"/>
<reference evidence="1" key="1">
    <citation type="submission" date="2021-06" db="EMBL/GenBank/DDBJ databases">
        <title>Genome Sequence of Mortierella hyaline Strain SCG-10, a Cold-Adapted, Nitrate-Reducing Fungus Isolated from Soil in Minnesota, USA.</title>
        <authorList>
            <person name="Aldossari N."/>
        </authorList>
    </citation>
    <scope>NUCLEOTIDE SEQUENCE</scope>
    <source>
        <strain evidence="1">SCG-10</strain>
    </source>
</reference>
<dbReference type="Proteomes" id="UP000707451">
    <property type="component" value="Unassembled WGS sequence"/>
</dbReference>